<dbReference type="AlphaFoldDB" id="D7DX49"/>
<evidence type="ECO:0000313" key="1">
    <source>
        <dbReference type="EMBL" id="ADI65768.1"/>
    </source>
</evidence>
<accession>D7DX49</accession>
<dbReference type="KEGG" id="naz:Aazo_4469"/>
<evidence type="ECO:0000313" key="2">
    <source>
        <dbReference type="Proteomes" id="UP000001511"/>
    </source>
</evidence>
<protein>
    <submittedName>
        <fullName evidence="1">Filamentous hemagglutinin-like protein</fullName>
    </submittedName>
</protein>
<proteinExistence type="predicted"/>
<name>D7DX49_NOSA0</name>
<organism evidence="1 2">
    <name type="scientific">Nostoc azollae (strain 0708)</name>
    <name type="common">Anabaena azollae (strain 0708)</name>
    <dbReference type="NCBI Taxonomy" id="551115"/>
    <lineage>
        <taxon>Bacteria</taxon>
        <taxon>Bacillati</taxon>
        <taxon>Cyanobacteriota</taxon>
        <taxon>Cyanophyceae</taxon>
        <taxon>Nostocales</taxon>
        <taxon>Nostocaceae</taxon>
        <taxon>Trichormus</taxon>
    </lineage>
</organism>
<reference evidence="1 2" key="1">
    <citation type="journal article" date="2010" name="PLoS ONE">
        <title>Genome erosion in a nitrogen-fixing vertically transmitted endosymbiotic multicellular cyanobacterium.</title>
        <authorList>
            <person name="Ran L."/>
            <person name="Larsson J."/>
            <person name="Vigil-Stenman T."/>
            <person name="Nylander J.A."/>
            <person name="Ininbergs K."/>
            <person name="Zheng W.W."/>
            <person name="Lapidus A."/>
            <person name="Lowry S."/>
            <person name="Haselkorn R."/>
            <person name="Bergman B."/>
        </authorList>
    </citation>
    <scope>NUCLEOTIDE SEQUENCE [LARGE SCALE GENOMIC DNA]</scope>
    <source>
        <strain evidence="1 2">0708</strain>
    </source>
</reference>
<keyword evidence="2" id="KW-1185">Reference proteome</keyword>
<dbReference type="Proteomes" id="UP000001511">
    <property type="component" value="Chromosome"/>
</dbReference>
<gene>
    <name evidence="1" type="ordered locus">Aazo_4469</name>
</gene>
<dbReference type="HOGENOM" id="CLU_2881385_0_0_3"/>
<dbReference type="EMBL" id="CP002059">
    <property type="protein sequence ID" value="ADI65768.1"/>
    <property type="molecule type" value="Genomic_DNA"/>
</dbReference>
<sequence>MLSGGTSGTGKGGEITLNTGRLQLNNQSSISSNTTGIGNAGVVDIIADAIALSQSSINRQSLG</sequence>